<dbReference type="InterPro" id="IPR049784">
    <property type="entry name" value="ChvE-like"/>
</dbReference>
<evidence type="ECO:0000256" key="1">
    <source>
        <dbReference type="ARBA" id="ARBA00004196"/>
    </source>
</evidence>
<evidence type="ECO:0000259" key="5">
    <source>
        <dbReference type="Pfam" id="PF13407"/>
    </source>
</evidence>
<feature type="domain" description="Periplasmic binding protein" evidence="5">
    <location>
        <begin position="78"/>
        <end position="351"/>
    </location>
</feature>
<gene>
    <name evidence="6" type="ORF">HMPREF9470_01900</name>
</gene>
<dbReference type="Pfam" id="PF13407">
    <property type="entry name" value="Peripla_BP_4"/>
    <property type="match status" value="1"/>
</dbReference>
<dbReference type="Proteomes" id="UP000037392">
    <property type="component" value="Unassembled WGS sequence"/>
</dbReference>
<evidence type="ECO:0000256" key="4">
    <source>
        <dbReference type="SAM" id="SignalP"/>
    </source>
</evidence>
<feature type="chain" id="PRO_5005315948" description="Periplasmic binding protein domain-containing protein" evidence="4">
    <location>
        <begin position="28"/>
        <end position="399"/>
    </location>
</feature>
<comment type="subcellular location">
    <subcellularLocation>
        <location evidence="1">Cell envelope</location>
    </subcellularLocation>
</comment>
<evidence type="ECO:0000256" key="3">
    <source>
        <dbReference type="SAM" id="MobiDB-lite"/>
    </source>
</evidence>
<dbReference type="PANTHER" id="PTHR30036">
    <property type="entry name" value="D-XYLOSE-BINDING PERIPLASMIC PROTEIN"/>
    <property type="match status" value="1"/>
</dbReference>
<dbReference type="SUPFAM" id="SSF53822">
    <property type="entry name" value="Periplasmic binding protein-like I"/>
    <property type="match status" value="1"/>
</dbReference>
<accession>A0A0J9C9M2</accession>
<dbReference type="OrthoDB" id="9769193at2"/>
<sequence>MKKRLFATVLTMALAASLMTGCGSGKAADSAAPAAAETAKTEGGENSKDAGNSSDAAADKAGTAADKTGPSGGAGALIGVAMPTKDLQRWNQDGANMKAELEAAGYEVDLQYASNDVQTQVSQIENMISNGCQMLVIASIDGSSLGEPLGQAKEAGIPVISYDRLIMNSDAVTYYATFDNYKVGQKQGEYLVEALGLETATEPKNIELFTGDPADNNCNFFFGGAMDVLQKYIDEGKLVVKSGQTAFEQVATANWDSEKAQNRMDTIIAGNYSDGTVLDAVLCSNDSTALGVENALASSYTGTYPVITGQDCDIANVKNMLSGKQAMSVFKDTRTLATQVVKMVDAVMQGGEAEINDSSSYDNGTGVIPTYLCEPVVVTADNYKEMLVDSGYYTEDQIK</sequence>
<evidence type="ECO:0000256" key="2">
    <source>
        <dbReference type="ARBA" id="ARBA00022729"/>
    </source>
</evidence>
<dbReference type="Gene3D" id="3.40.50.2300">
    <property type="match status" value="2"/>
</dbReference>
<dbReference type="InterPro" id="IPR050555">
    <property type="entry name" value="Bact_Solute-Bind_Prot2"/>
</dbReference>
<dbReference type="CDD" id="cd19994">
    <property type="entry name" value="PBP1_ChvE"/>
    <property type="match status" value="1"/>
</dbReference>
<dbReference type="EMBL" id="ADLK01000017">
    <property type="protein sequence ID" value="KMW21056.1"/>
    <property type="molecule type" value="Genomic_DNA"/>
</dbReference>
<reference evidence="6 7" key="1">
    <citation type="submission" date="2011-04" db="EMBL/GenBank/DDBJ databases">
        <title>The Genome Sequence of Clostridium citroniae WAL-19142.</title>
        <authorList>
            <consortium name="The Broad Institute Genome Sequencing Platform"/>
            <person name="Earl A."/>
            <person name="Ward D."/>
            <person name="Feldgarden M."/>
            <person name="Gevers D."/>
            <person name="Warren Y.A."/>
            <person name="Tyrrell K.L."/>
            <person name="Citron D.M."/>
            <person name="Goldstein E.J."/>
            <person name="Daigneault M."/>
            <person name="Allen-Vercoe E."/>
            <person name="Young S.K."/>
            <person name="Zeng Q."/>
            <person name="Gargeya S."/>
            <person name="Fitzgerald M."/>
            <person name="Haas B."/>
            <person name="Abouelleil A."/>
            <person name="Alvarado L."/>
            <person name="Arachchi H.M."/>
            <person name="Berlin A."/>
            <person name="Brown A."/>
            <person name="Chapman S.B."/>
            <person name="Chen Z."/>
            <person name="Dunbar C."/>
            <person name="Freedman E."/>
            <person name="Gearin G."/>
            <person name="Gellesch M."/>
            <person name="Goldberg J."/>
            <person name="Griggs A."/>
            <person name="Gujja S."/>
            <person name="Heilman E.R."/>
            <person name="Heiman D."/>
            <person name="Howarth C."/>
            <person name="Larson L."/>
            <person name="Lui A."/>
            <person name="MacDonald P.J."/>
            <person name="Mehta T."/>
            <person name="Montmayeur A."/>
            <person name="Murphy C."/>
            <person name="Neiman D."/>
            <person name="Pearson M."/>
            <person name="Priest M."/>
            <person name="Roberts A."/>
            <person name="Saif S."/>
            <person name="Shea T."/>
            <person name="Shenoy N."/>
            <person name="Sisk P."/>
            <person name="Stolte C."/>
            <person name="Sykes S."/>
            <person name="White J."/>
            <person name="Yandava C."/>
            <person name="Wortman J."/>
            <person name="Nusbaum C."/>
            <person name="Birren B."/>
        </authorList>
    </citation>
    <scope>NUCLEOTIDE SEQUENCE [LARGE SCALE GENOMIC DNA]</scope>
    <source>
        <strain evidence="6 7">WAL-19142</strain>
    </source>
</reference>
<evidence type="ECO:0000313" key="7">
    <source>
        <dbReference type="Proteomes" id="UP000037392"/>
    </source>
</evidence>
<dbReference type="PANTHER" id="PTHR30036:SF1">
    <property type="entry name" value="D-XYLOSE-BINDING PERIPLASMIC PROTEIN"/>
    <property type="match status" value="1"/>
</dbReference>
<keyword evidence="2 4" id="KW-0732">Signal</keyword>
<evidence type="ECO:0000313" key="6">
    <source>
        <dbReference type="EMBL" id="KMW21056.1"/>
    </source>
</evidence>
<dbReference type="PROSITE" id="PS51257">
    <property type="entry name" value="PROKAR_LIPOPROTEIN"/>
    <property type="match status" value="1"/>
</dbReference>
<feature type="compositionally biased region" description="Low complexity" evidence="3">
    <location>
        <begin position="59"/>
        <end position="69"/>
    </location>
</feature>
<dbReference type="GO" id="GO:0030246">
    <property type="term" value="F:carbohydrate binding"/>
    <property type="evidence" value="ECO:0007669"/>
    <property type="project" value="TreeGrafter"/>
</dbReference>
<dbReference type="PATRIC" id="fig|742734.4.peg.2037"/>
<comment type="caution">
    <text evidence="6">The sequence shown here is derived from an EMBL/GenBank/DDBJ whole genome shotgun (WGS) entry which is preliminary data.</text>
</comment>
<dbReference type="NCBIfam" id="NF040907">
    <property type="entry name" value="ChvE"/>
    <property type="match status" value="1"/>
</dbReference>
<organism evidence="6 7">
    <name type="scientific">[Clostridium] citroniae WAL-19142</name>
    <dbReference type="NCBI Taxonomy" id="742734"/>
    <lineage>
        <taxon>Bacteria</taxon>
        <taxon>Bacillati</taxon>
        <taxon>Bacillota</taxon>
        <taxon>Clostridia</taxon>
        <taxon>Lachnospirales</taxon>
        <taxon>Lachnospiraceae</taxon>
        <taxon>Enterocloster</taxon>
    </lineage>
</organism>
<dbReference type="GO" id="GO:0030288">
    <property type="term" value="C:outer membrane-bounded periplasmic space"/>
    <property type="evidence" value="ECO:0007669"/>
    <property type="project" value="TreeGrafter"/>
</dbReference>
<feature type="signal peptide" evidence="4">
    <location>
        <begin position="1"/>
        <end position="27"/>
    </location>
</feature>
<proteinExistence type="predicted"/>
<protein>
    <recommendedName>
        <fullName evidence="5">Periplasmic binding protein domain-containing protein</fullName>
    </recommendedName>
</protein>
<name>A0A0J9C9M2_9FIRM</name>
<dbReference type="RefSeq" id="WP_007861033.1">
    <property type="nucleotide sequence ID" value="NZ_KQ235877.1"/>
</dbReference>
<dbReference type="InterPro" id="IPR025997">
    <property type="entry name" value="SBP_2_dom"/>
</dbReference>
<dbReference type="InterPro" id="IPR028082">
    <property type="entry name" value="Peripla_BP_I"/>
</dbReference>
<dbReference type="GeneID" id="93164510"/>
<feature type="compositionally biased region" description="Basic and acidic residues" evidence="3">
    <location>
        <begin position="39"/>
        <end position="48"/>
    </location>
</feature>
<feature type="region of interest" description="Disordered" evidence="3">
    <location>
        <begin position="36"/>
        <end position="69"/>
    </location>
</feature>
<dbReference type="AlphaFoldDB" id="A0A0J9C9M2"/>